<protein>
    <submittedName>
        <fullName evidence="2">Membrane protein</fullName>
    </submittedName>
</protein>
<keyword evidence="1" id="KW-0472">Membrane</keyword>
<feature type="transmembrane region" description="Helical" evidence="1">
    <location>
        <begin position="155"/>
        <end position="178"/>
    </location>
</feature>
<comment type="caution">
    <text evidence="2">The sequence shown here is derived from an EMBL/GenBank/DDBJ whole genome shotgun (WGS) entry which is preliminary data.</text>
</comment>
<keyword evidence="1" id="KW-0812">Transmembrane</keyword>
<evidence type="ECO:0000313" key="3">
    <source>
        <dbReference type="Proteomes" id="UP001165124"/>
    </source>
</evidence>
<name>A0A9W6UXX4_9ACTN</name>
<evidence type="ECO:0000256" key="1">
    <source>
        <dbReference type="SAM" id="Phobius"/>
    </source>
</evidence>
<accession>A0A9W6UXX4</accession>
<gene>
    <name evidence="2" type="ORF">Arub01_39310</name>
</gene>
<reference evidence="2" key="1">
    <citation type="submission" date="2023-02" db="EMBL/GenBank/DDBJ databases">
        <title>Actinomadura rubrobrunea NBRC 14622.</title>
        <authorList>
            <person name="Ichikawa N."/>
            <person name="Sato H."/>
            <person name="Tonouchi N."/>
        </authorList>
    </citation>
    <scope>NUCLEOTIDE SEQUENCE</scope>
    <source>
        <strain evidence="2">NBRC 14622</strain>
    </source>
</reference>
<keyword evidence="1" id="KW-1133">Transmembrane helix</keyword>
<dbReference type="Proteomes" id="UP001165124">
    <property type="component" value="Unassembled WGS sequence"/>
</dbReference>
<sequence length="182" mass="18940">MTAHPSYDALAPTAAGSSPLADAVLVAAAMSTGIVTGVLFVYANAVMPGLRRTDDRTFVGAFQSIDRAIVNPLFLTLFFGALVLIAASVALHLGAGSRAALPWLVAALALYLAVVVITLAVNVPLNDGIKAAGDPDRIGDLAEVRRAFDEARWAAWNLVRTLASTAAFGLLVTAALLYGHRK</sequence>
<dbReference type="AlphaFoldDB" id="A0A9W6UXX4"/>
<dbReference type="EMBL" id="BSRZ01000010">
    <property type="protein sequence ID" value="GLW65687.1"/>
    <property type="molecule type" value="Genomic_DNA"/>
</dbReference>
<evidence type="ECO:0000313" key="2">
    <source>
        <dbReference type="EMBL" id="GLW65687.1"/>
    </source>
</evidence>
<organism evidence="2 3">
    <name type="scientific">Actinomadura rubrobrunea</name>
    <dbReference type="NCBI Taxonomy" id="115335"/>
    <lineage>
        <taxon>Bacteria</taxon>
        <taxon>Bacillati</taxon>
        <taxon>Actinomycetota</taxon>
        <taxon>Actinomycetes</taxon>
        <taxon>Streptosporangiales</taxon>
        <taxon>Thermomonosporaceae</taxon>
        <taxon>Actinomadura</taxon>
    </lineage>
</organism>
<feature type="transmembrane region" description="Helical" evidence="1">
    <location>
        <begin position="100"/>
        <end position="121"/>
    </location>
</feature>
<feature type="transmembrane region" description="Helical" evidence="1">
    <location>
        <begin position="20"/>
        <end position="42"/>
    </location>
</feature>
<proteinExistence type="predicted"/>
<keyword evidence="3" id="KW-1185">Reference proteome</keyword>
<dbReference type="RefSeq" id="WP_217998421.1">
    <property type="nucleotide sequence ID" value="NZ_BSRZ01000010.1"/>
</dbReference>
<dbReference type="Pfam" id="PF08592">
    <property type="entry name" value="Anthrone_oxy"/>
    <property type="match status" value="1"/>
</dbReference>
<dbReference type="InterPro" id="IPR013901">
    <property type="entry name" value="Anthrone_oxy"/>
</dbReference>
<feature type="transmembrane region" description="Helical" evidence="1">
    <location>
        <begin position="73"/>
        <end position="94"/>
    </location>
</feature>